<reference evidence="2 3" key="1">
    <citation type="submission" date="2020-09" db="EMBL/GenBank/DDBJ databases">
        <title>Characterization of Paenibacillus peoriae strain ZF390 with broad-spectrum antimicrobial activity as a potential biocontrol agent.</title>
        <authorList>
            <person name="Li L."/>
            <person name="Zhao Y."/>
            <person name="Li B."/>
            <person name="Xie X."/>
        </authorList>
    </citation>
    <scope>NUCLEOTIDE SEQUENCE [LARGE SCALE GENOMIC DNA]</scope>
    <source>
        <strain evidence="2 3">ZF390</strain>
    </source>
</reference>
<accession>A0A7H0Y1T2</accession>
<keyword evidence="2" id="KW-0378">Hydrolase</keyword>
<organism evidence="2 3">
    <name type="scientific">Paenibacillus peoriae</name>
    <dbReference type="NCBI Taxonomy" id="59893"/>
    <lineage>
        <taxon>Bacteria</taxon>
        <taxon>Bacillati</taxon>
        <taxon>Bacillota</taxon>
        <taxon>Bacilli</taxon>
        <taxon>Bacillales</taxon>
        <taxon>Paenibacillaceae</taxon>
        <taxon>Paenibacillus</taxon>
    </lineage>
</organism>
<dbReference type="RefSeq" id="WP_190296956.1">
    <property type="nucleotide sequence ID" value="NZ_CP061172.1"/>
</dbReference>
<dbReference type="EMBL" id="CP061172">
    <property type="protein sequence ID" value="QNR65040.1"/>
    <property type="molecule type" value="Genomic_DNA"/>
</dbReference>
<dbReference type="Proteomes" id="UP000516384">
    <property type="component" value="Chromosome"/>
</dbReference>
<evidence type="ECO:0000313" key="3">
    <source>
        <dbReference type="Proteomes" id="UP000516384"/>
    </source>
</evidence>
<evidence type="ECO:0000256" key="1">
    <source>
        <dbReference type="SAM" id="MobiDB-lite"/>
    </source>
</evidence>
<dbReference type="GO" id="GO:0004519">
    <property type="term" value="F:endonuclease activity"/>
    <property type="evidence" value="ECO:0007669"/>
    <property type="project" value="UniProtKB-KW"/>
</dbReference>
<name>A0A7H0Y1T2_9BACL</name>
<keyword evidence="2" id="KW-0255">Endonuclease</keyword>
<protein>
    <submittedName>
        <fullName evidence="2">HNH endonuclease</fullName>
    </submittedName>
</protein>
<feature type="region of interest" description="Disordered" evidence="1">
    <location>
        <begin position="1"/>
        <end position="47"/>
    </location>
</feature>
<gene>
    <name evidence="2" type="ORF">IAQ67_13995</name>
</gene>
<keyword evidence="2" id="KW-0540">Nuclease</keyword>
<sequence length="223" mass="25917">MSHQTFWKPEKKIKEKKSFSSLGQRKKSKNPIPDWKKDIFAHHQSRPSRADRAEFPLEIISKLIEETQGLCQCGCGRKSTQTHHVMPRGRSGRGVKTNAMRVCDACHDRIQINEEELQGWITTYSLTYGPRFWFDEQDWEEFNRKQAAQERLEARKQEQLESIKPVMELLTTAAGRSLKSKEIRLLESMDTKQMSVFSVMISDALNNFSKPAPSYGYGERFED</sequence>
<evidence type="ECO:0000313" key="2">
    <source>
        <dbReference type="EMBL" id="QNR65040.1"/>
    </source>
</evidence>
<dbReference type="AlphaFoldDB" id="A0A7H0Y1T2"/>
<feature type="compositionally biased region" description="Basic and acidic residues" evidence="1">
    <location>
        <begin position="8"/>
        <end position="18"/>
    </location>
</feature>
<proteinExistence type="predicted"/>